<gene>
    <name evidence="2" type="ORF">FDO65_10085</name>
</gene>
<dbReference type="AlphaFoldDB" id="A0A4U6QMP2"/>
<name>A0A4U6QMP2_9ACTN</name>
<sequence length="72" mass="7479">MAAGDYVVTAPVVVARDGTPYGESYYYRGAVLPAGVPAEEKERLAAAELVKVEGGDDPAPKTRRRAAAGDAD</sequence>
<comment type="caution">
    <text evidence="2">The sequence shown here is derived from an EMBL/GenBank/DDBJ whole genome shotgun (WGS) entry which is preliminary data.</text>
</comment>
<evidence type="ECO:0000256" key="1">
    <source>
        <dbReference type="SAM" id="MobiDB-lite"/>
    </source>
</evidence>
<reference evidence="2 3" key="1">
    <citation type="submission" date="2019-05" db="EMBL/GenBank/DDBJ databases">
        <title>Nakamurella sp. N5BH11, whole genome shotgun sequence.</title>
        <authorList>
            <person name="Tuo L."/>
        </authorList>
    </citation>
    <scope>NUCLEOTIDE SEQUENCE [LARGE SCALE GENOMIC DNA]</scope>
    <source>
        <strain evidence="2 3">N5BH11</strain>
    </source>
</reference>
<dbReference type="EMBL" id="SZZH01000001">
    <property type="protein sequence ID" value="TKV61863.1"/>
    <property type="molecule type" value="Genomic_DNA"/>
</dbReference>
<protein>
    <submittedName>
        <fullName evidence="2">Uncharacterized protein</fullName>
    </submittedName>
</protein>
<feature type="region of interest" description="Disordered" evidence="1">
    <location>
        <begin position="52"/>
        <end position="72"/>
    </location>
</feature>
<evidence type="ECO:0000313" key="3">
    <source>
        <dbReference type="Proteomes" id="UP000306985"/>
    </source>
</evidence>
<accession>A0A4U6QMP2</accession>
<dbReference type="RefSeq" id="WP_137449168.1">
    <property type="nucleotide sequence ID" value="NZ_SZZH01000001.1"/>
</dbReference>
<keyword evidence="3" id="KW-1185">Reference proteome</keyword>
<organism evidence="2 3">
    <name type="scientific">Nakamurella flava</name>
    <dbReference type="NCBI Taxonomy" id="2576308"/>
    <lineage>
        <taxon>Bacteria</taxon>
        <taxon>Bacillati</taxon>
        <taxon>Actinomycetota</taxon>
        <taxon>Actinomycetes</taxon>
        <taxon>Nakamurellales</taxon>
        <taxon>Nakamurellaceae</taxon>
        <taxon>Nakamurella</taxon>
    </lineage>
</organism>
<dbReference type="Proteomes" id="UP000306985">
    <property type="component" value="Unassembled WGS sequence"/>
</dbReference>
<evidence type="ECO:0000313" key="2">
    <source>
        <dbReference type="EMBL" id="TKV61863.1"/>
    </source>
</evidence>
<proteinExistence type="predicted"/>